<evidence type="ECO:0000313" key="1">
    <source>
        <dbReference type="EMBL" id="KAK5772532.1"/>
    </source>
</evidence>
<gene>
    <name evidence="1" type="ORF">PVK06_048821</name>
</gene>
<dbReference type="Proteomes" id="UP001358586">
    <property type="component" value="Chromosome 13"/>
</dbReference>
<proteinExistence type="predicted"/>
<evidence type="ECO:0000313" key="2">
    <source>
        <dbReference type="Proteomes" id="UP001358586"/>
    </source>
</evidence>
<protein>
    <submittedName>
        <fullName evidence="1">Uncharacterized protein</fullName>
    </submittedName>
</protein>
<sequence>MEARHKLDLQEKIDENWRDYHNEFIDIWDRRMKFLPICQLFFLSDTTACLKYMPWFKVAGKPYLLLMEAMSRQLRQKRPRPPP</sequence>
<dbReference type="EMBL" id="JARKNE010000013">
    <property type="protein sequence ID" value="KAK5772532.1"/>
    <property type="molecule type" value="Genomic_DNA"/>
</dbReference>
<name>A0ABR0MIX7_GOSAR</name>
<keyword evidence="2" id="KW-1185">Reference proteome</keyword>
<organism evidence="1 2">
    <name type="scientific">Gossypium arboreum</name>
    <name type="common">Tree cotton</name>
    <name type="synonym">Gossypium nanking</name>
    <dbReference type="NCBI Taxonomy" id="29729"/>
    <lineage>
        <taxon>Eukaryota</taxon>
        <taxon>Viridiplantae</taxon>
        <taxon>Streptophyta</taxon>
        <taxon>Embryophyta</taxon>
        <taxon>Tracheophyta</taxon>
        <taxon>Spermatophyta</taxon>
        <taxon>Magnoliopsida</taxon>
        <taxon>eudicotyledons</taxon>
        <taxon>Gunneridae</taxon>
        <taxon>Pentapetalae</taxon>
        <taxon>rosids</taxon>
        <taxon>malvids</taxon>
        <taxon>Malvales</taxon>
        <taxon>Malvaceae</taxon>
        <taxon>Malvoideae</taxon>
        <taxon>Gossypium</taxon>
    </lineage>
</organism>
<accession>A0ABR0MIX7</accession>
<reference evidence="1 2" key="1">
    <citation type="submission" date="2023-03" db="EMBL/GenBank/DDBJ databases">
        <title>WGS of Gossypium arboreum.</title>
        <authorList>
            <person name="Yu D."/>
        </authorList>
    </citation>
    <scope>NUCLEOTIDE SEQUENCE [LARGE SCALE GENOMIC DNA]</scope>
    <source>
        <tissue evidence="1">Leaf</tissue>
    </source>
</reference>
<comment type="caution">
    <text evidence="1">The sequence shown here is derived from an EMBL/GenBank/DDBJ whole genome shotgun (WGS) entry which is preliminary data.</text>
</comment>